<dbReference type="InterPro" id="IPR003018">
    <property type="entry name" value="GAF"/>
</dbReference>
<dbReference type="PROSITE" id="PS50112">
    <property type="entry name" value="PAS"/>
    <property type="match status" value="1"/>
</dbReference>
<dbReference type="RefSeq" id="WP_179715929.1">
    <property type="nucleotide sequence ID" value="NZ_JACBZT010000001.1"/>
</dbReference>
<dbReference type="SUPFAM" id="SSF55781">
    <property type="entry name" value="GAF domain-like"/>
    <property type="match status" value="1"/>
</dbReference>
<dbReference type="Pfam" id="PF13185">
    <property type="entry name" value="GAF_2"/>
    <property type="match status" value="1"/>
</dbReference>
<dbReference type="InterPro" id="IPR000014">
    <property type="entry name" value="PAS"/>
</dbReference>
<sequence length="564" mass="60723">MTEQPPPAERPRRVPLRVVVDAGGELDPDDLAGVLEAMPAAFFLLDRQWRFRYVNAEMDRLLHLPREELLGRSIWDVYPRMVGSRFEAAYRDAVASGQSITFEAQYSGELPGWYEVRAWPRPDGLAVYFFDITARHTAEETARRATARLDLLSRVNAELSGALDSVSALGRLARIVVPTLTDACIVTVVDRDGRARDVGSWHADPGKRGLLARYADIRLETLPPTSPVALALTAGTPVTEPVADVLALMRPGPARDLLEQLGPERAAVLPLPAADRTVGVLTLYHDAGRVVGPQDVETAREVAAQAGRAVDRVHRQSQQAKLAEALQRSLLTEPPGIPHAEVVVRYVPAAEAARVGGDWYDAFLQQDGTPVLVIGDVVGHDTAAAAMMGQLRGLLRGVAHHSGDGPAAVLRGLDEAIASMHTGALATAAVARFEGLAGDDGVLMRWANAGHPPPFLLTPDRQVAVLGGRFGDLMLGVDPTADRVESTLDVVPGSVVLLYTDGLIERRGSTLDDGLDRLRGCLEELAGRPLGELCDQVLDRMLQGTPEDDVALVALLVRPDPQPR</sequence>
<gene>
    <name evidence="3" type="ORF">GGQ55_001606</name>
</gene>
<dbReference type="SUPFAM" id="SSF81606">
    <property type="entry name" value="PP2C-like"/>
    <property type="match status" value="1"/>
</dbReference>
<keyword evidence="4" id="KW-1185">Reference proteome</keyword>
<name>A0A853CG79_9ACTN</name>
<evidence type="ECO:0000256" key="1">
    <source>
        <dbReference type="ARBA" id="ARBA00022801"/>
    </source>
</evidence>
<dbReference type="InterPro" id="IPR013656">
    <property type="entry name" value="PAS_4"/>
</dbReference>
<dbReference type="AlphaFoldDB" id="A0A853CG79"/>
<dbReference type="PANTHER" id="PTHR43156">
    <property type="entry name" value="STAGE II SPORULATION PROTEIN E-RELATED"/>
    <property type="match status" value="1"/>
</dbReference>
<reference evidence="3 4" key="1">
    <citation type="submission" date="2020-07" db="EMBL/GenBank/DDBJ databases">
        <title>Sequencing the genomes of 1000 actinobacteria strains.</title>
        <authorList>
            <person name="Klenk H.-P."/>
        </authorList>
    </citation>
    <scope>NUCLEOTIDE SEQUENCE [LARGE SCALE GENOMIC DNA]</scope>
    <source>
        <strain evidence="3 4">DSM 104001</strain>
    </source>
</reference>
<organism evidence="3 4">
    <name type="scientific">Petropleomorpha daqingensis</name>
    <dbReference type="NCBI Taxonomy" id="2026353"/>
    <lineage>
        <taxon>Bacteria</taxon>
        <taxon>Bacillati</taxon>
        <taxon>Actinomycetota</taxon>
        <taxon>Actinomycetes</taxon>
        <taxon>Geodermatophilales</taxon>
        <taxon>Geodermatophilaceae</taxon>
        <taxon>Petropleomorpha</taxon>
    </lineage>
</organism>
<dbReference type="InterPro" id="IPR036457">
    <property type="entry name" value="PPM-type-like_dom_sf"/>
</dbReference>
<dbReference type="EMBL" id="JACBZT010000001">
    <property type="protein sequence ID" value="NYJ05328.1"/>
    <property type="molecule type" value="Genomic_DNA"/>
</dbReference>
<dbReference type="PANTHER" id="PTHR43156:SF2">
    <property type="entry name" value="STAGE II SPORULATION PROTEIN E"/>
    <property type="match status" value="1"/>
</dbReference>
<protein>
    <submittedName>
        <fullName evidence="3">PAS domain S-box-containing protein</fullName>
    </submittedName>
</protein>
<dbReference type="CDD" id="cd00130">
    <property type="entry name" value="PAS"/>
    <property type="match status" value="1"/>
</dbReference>
<dbReference type="Gene3D" id="3.30.450.20">
    <property type="entry name" value="PAS domain"/>
    <property type="match status" value="1"/>
</dbReference>
<dbReference type="GO" id="GO:0016791">
    <property type="term" value="F:phosphatase activity"/>
    <property type="evidence" value="ECO:0007669"/>
    <property type="project" value="TreeGrafter"/>
</dbReference>
<dbReference type="SMART" id="SM00331">
    <property type="entry name" value="PP2C_SIG"/>
    <property type="match status" value="1"/>
</dbReference>
<dbReference type="Pfam" id="PF07228">
    <property type="entry name" value="SpoIIE"/>
    <property type="match status" value="1"/>
</dbReference>
<dbReference type="InterPro" id="IPR001932">
    <property type="entry name" value="PPM-type_phosphatase-like_dom"/>
</dbReference>
<dbReference type="Gene3D" id="3.30.450.40">
    <property type="match status" value="1"/>
</dbReference>
<accession>A0A853CG79</accession>
<evidence type="ECO:0000313" key="3">
    <source>
        <dbReference type="EMBL" id="NYJ05328.1"/>
    </source>
</evidence>
<evidence type="ECO:0000259" key="2">
    <source>
        <dbReference type="PROSITE" id="PS50112"/>
    </source>
</evidence>
<dbReference type="SMART" id="SM00091">
    <property type="entry name" value="PAS"/>
    <property type="match status" value="1"/>
</dbReference>
<feature type="domain" description="PAS" evidence="2">
    <location>
        <begin position="27"/>
        <end position="97"/>
    </location>
</feature>
<evidence type="ECO:0000313" key="4">
    <source>
        <dbReference type="Proteomes" id="UP000541969"/>
    </source>
</evidence>
<dbReference type="Proteomes" id="UP000541969">
    <property type="component" value="Unassembled WGS sequence"/>
</dbReference>
<dbReference type="InterPro" id="IPR052016">
    <property type="entry name" value="Bact_Sigma-Reg"/>
</dbReference>
<proteinExistence type="predicted"/>
<dbReference type="NCBIfam" id="TIGR00229">
    <property type="entry name" value="sensory_box"/>
    <property type="match status" value="1"/>
</dbReference>
<dbReference type="Pfam" id="PF08448">
    <property type="entry name" value="PAS_4"/>
    <property type="match status" value="1"/>
</dbReference>
<dbReference type="Gene3D" id="3.60.40.10">
    <property type="entry name" value="PPM-type phosphatase domain"/>
    <property type="match status" value="1"/>
</dbReference>
<dbReference type="SMART" id="SM00065">
    <property type="entry name" value="GAF"/>
    <property type="match status" value="1"/>
</dbReference>
<dbReference type="InterPro" id="IPR029016">
    <property type="entry name" value="GAF-like_dom_sf"/>
</dbReference>
<comment type="caution">
    <text evidence="3">The sequence shown here is derived from an EMBL/GenBank/DDBJ whole genome shotgun (WGS) entry which is preliminary data.</text>
</comment>
<dbReference type="InterPro" id="IPR035965">
    <property type="entry name" value="PAS-like_dom_sf"/>
</dbReference>
<dbReference type="SUPFAM" id="SSF55785">
    <property type="entry name" value="PYP-like sensor domain (PAS domain)"/>
    <property type="match status" value="1"/>
</dbReference>
<keyword evidence="1" id="KW-0378">Hydrolase</keyword>